<dbReference type="Gene3D" id="3.30.565.10">
    <property type="entry name" value="Histidine kinase-like ATPase, C-terminal domain"/>
    <property type="match status" value="1"/>
</dbReference>
<keyword evidence="8" id="KW-1185">Reference proteome</keyword>
<dbReference type="InterPro" id="IPR000014">
    <property type="entry name" value="PAS"/>
</dbReference>
<dbReference type="SMART" id="SM00220">
    <property type="entry name" value="S_TKc"/>
    <property type="match status" value="1"/>
</dbReference>
<dbReference type="PROSITE" id="PS50011">
    <property type="entry name" value="PROTEIN_KINASE_DOM"/>
    <property type="match status" value="1"/>
</dbReference>
<evidence type="ECO:0000256" key="2">
    <source>
        <dbReference type="ARBA" id="ARBA00012438"/>
    </source>
</evidence>
<keyword evidence="3" id="KW-0597">Phosphoprotein</keyword>
<dbReference type="Pfam" id="PF00069">
    <property type="entry name" value="Pkinase"/>
    <property type="match status" value="1"/>
</dbReference>
<comment type="caution">
    <text evidence="7">The sequence shown here is derived from an EMBL/GenBank/DDBJ whole genome shotgun (WGS) entry which is preliminary data.</text>
</comment>
<dbReference type="SUPFAM" id="SSF47384">
    <property type="entry name" value="Homodimeric domain of signal transducing histidine kinase"/>
    <property type="match status" value="1"/>
</dbReference>
<dbReference type="InterPro" id="IPR003661">
    <property type="entry name" value="HisK_dim/P_dom"/>
</dbReference>
<dbReference type="PANTHER" id="PTHR43642">
    <property type="entry name" value="HYBRID SIGNAL TRANSDUCTION HISTIDINE KINASE G"/>
    <property type="match status" value="1"/>
</dbReference>
<dbReference type="SUPFAM" id="SSF55874">
    <property type="entry name" value="ATPase domain of HSP90 chaperone/DNA topoisomerase II/histidine kinase"/>
    <property type="match status" value="1"/>
</dbReference>
<dbReference type="RefSeq" id="WP_165841840.1">
    <property type="nucleotide sequence ID" value="NZ_QEOB01000003.1"/>
</dbReference>
<dbReference type="SMART" id="SM00387">
    <property type="entry name" value="HATPase_c"/>
    <property type="match status" value="1"/>
</dbReference>
<dbReference type="Pfam" id="PF13191">
    <property type="entry name" value="AAA_16"/>
    <property type="match status" value="1"/>
</dbReference>
<dbReference type="SUPFAM" id="SSF56112">
    <property type="entry name" value="Protein kinase-like (PK-like)"/>
    <property type="match status" value="1"/>
</dbReference>
<dbReference type="EMBL" id="QEOB01000003">
    <property type="protein sequence ID" value="PVX85913.1"/>
    <property type="molecule type" value="Genomic_DNA"/>
</dbReference>
<protein>
    <recommendedName>
        <fullName evidence="2">histidine kinase</fullName>
        <ecNumber evidence="2">2.7.13.3</ecNumber>
    </recommendedName>
</protein>
<evidence type="ECO:0000259" key="4">
    <source>
        <dbReference type="PROSITE" id="PS50011"/>
    </source>
</evidence>
<dbReference type="PRINTS" id="PR00344">
    <property type="entry name" value="BCTRLSENSOR"/>
</dbReference>
<organism evidence="7 8">
    <name type="scientific">Paraburkholderia unamae</name>
    <dbReference type="NCBI Taxonomy" id="219649"/>
    <lineage>
        <taxon>Bacteria</taxon>
        <taxon>Pseudomonadati</taxon>
        <taxon>Pseudomonadota</taxon>
        <taxon>Betaproteobacteria</taxon>
        <taxon>Burkholderiales</taxon>
        <taxon>Burkholderiaceae</taxon>
        <taxon>Paraburkholderia</taxon>
    </lineage>
</organism>
<dbReference type="PROSITE" id="PS50113">
    <property type="entry name" value="PAC"/>
    <property type="match status" value="1"/>
</dbReference>
<evidence type="ECO:0000256" key="3">
    <source>
        <dbReference type="ARBA" id="ARBA00022553"/>
    </source>
</evidence>
<sequence length="1995" mass="220489">MPLLEDSFVDANIPGWDATGAAETLGRLVSANVLYSEDGIAMYRVVTTGAPGSILVKCPTGEPPPREALWALEKEHGLRAMIGGDWGIQPRDLFSARGQFLLVLTDCGGWPLANDIAIGRPLKQFLPLAVSLATTVKRLHERGLVHNGLNPVNAFVGTDNRIWLTGLQNTSSVFDACTSFDGDHAIATGALPYLAPERIRGTSVHADPRSDLYALGILLYQLLSGQLPYDASEREEWLYAHLVSSPRTLKSVVPDLPPQIDFIINKLLSKAVDDRYQTAAGVESDLQLCMEDIGQRADFPTGLPGRGDRRDRVVFPETSYGRRRELAQLHCALEQVQTSGQALIVVVEGAPGVGKTFFIEEFKREIGAADIPVTLGKFDQYNDNLPYGAFVQMLRGLVRPLLGKSGPEIAEWRRKFEQAIGQNGQLIVNLVPEIESIVGPQMLCETLPAQEATNRFVLVVRRFLNLFADPQRALVLFLDDVQWLDAGTLEIMDGLSSDAELGRILVVLAYRDQEHGASRVTSERLERLLSGPRVSERIRISPLAPGDVQDLIAHMLDEEPDAIAPLSTVIFEKTGGNPFFTIEFLRELIQERLVVPHPLRCGWNWDLSGIAETDFTDNVVDLLTLKLTRLRESTKQLLAMFACVGGVVSATALARMVGEGTAAVVATMSEAESAGLVSRKGDSYRFVHDRIQEASYASLSATDRERAHGKIGKNLLANLPATPSTAEVFETVGHLNRAQARLTYSDQVRLAVLNIAAGRSARSATAWGAAREYFTHVETLVTRYGVEAKSIDVFDLLLELSECECLTGDFKRAFERARCARDRAPDILKRASALRMEIRIHTAAGDCGSAVATSLRALSLLNIDVWDGSDSTDVLSKIQALRQEWALQGVESLLERGRIDDPMLEMVIGVIVDAIPGAYIGDPALFPWLVLKATELCLTQGFTRLAGYIFVTFAALLVGFARDFELGVKFAEVALVINDRHGEPRLRGTLLHLYGNHVLVWRKPLRESVPVLQQAKDLCMEVGDFIYAGYIAFETVWQAYERGEDLNEVLLLCKENQKFAAELRTPIISTVLELERIFLTQLQGREHVDAGESVSVTGPTYTGLVESLREAQFGCGVAFAIVMQMTVEFLDGRFAAVVKLARDMQPITGTIITLPVEATFHFLRAFATLRVIDEGAEGANGETREDLRDSLNRLEAWAEGSPDNFGSRHALAAAEYARVHGDDARAEMEYERAISLGRAHGHAHYEAMALEFSAHFYAARGIRSVSRSCLRSARDVYGRWGAGAKTRHLEQAFSFLREPVALVKNGLASATSLGMVDVVAMFQLSQTVSSEIDLDKLVRAFVQIAIRRSGADRALLMLRIADEIRIAADAGFDGHDLVVCATDADLGDVALPLSVVRHVMRTREDVVIEDSAVANDFRNDDYVGAGHCRSLLCIPLLRHAELVGVLYMENRKSPYVFDIARVNLMNMLAAQAAISIENARLYTELKRENAERRETEARLRRSEAFLEEGQRISKTGTWIWNATTGVMLWSRQNYELWGVDADCRNPTLEMCAQRVQLADQLRFKEEFSNAIRADATHSAEFSVACGNDETRRLHLLFRPWPNSGNGSREYIGSTIDVTDRRASENALCRSEMYLSEAQRLSNIGSVGWNIESREMTCSAQTYRILEADEPAHPRLDFILERIHPDDVEHVKRALQEAEEDAAIVEVEYRAFAASGVIKYLRMVARPVESAIRVVEYVGALADMTEIHQAQNALLRAQAELTHVTRVSTLGELTASIAHDLKQPLMAIITHGEAGIRWLDRAVPSLDEATANLDRIVNDANRASEVINRLRALARKERPIRSPIDMTQAVAEVVALVRQELERNRIRLRVSASESLPKVVADKIQIQQVVMNLVFNGLHSILRSDSENRVLQISAHRTTTTMVRVSVSDSGTGISAAIIGRLFEPFFTTKSDGMGLGLSICRSIIEEHRGTIWAFNNDDAGATLCFELPVGDSVLQ</sequence>
<dbReference type="CDD" id="cd00082">
    <property type="entry name" value="HisKA"/>
    <property type="match status" value="1"/>
</dbReference>
<dbReference type="InterPro" id="IPR029016">
    <property type="entry name" value="GAF-like_dom_sf"/>
</dbReference>
<dbReference type="InterPro" id="IPR053159">
    <property type="entry name" value="Hybrid_Histidine_Kinase"/>
</dbReference>
<dbReference type="PANTHER" id="PTHR43642:SF1">
    <property type="entry name" value="HYBRID SIGNAL TRANSDUCTION HISTIDINE KINASE G"/>
    <property type="match status" value="1"/>
</dbReference>
<dbReference type="SMART" id="SM00065">
    <property type="entry name" value="GAF"/>
    <property type="match status" value="1"/>
</dbReference>
<dbReference type="Proteomes" id="UP000245712">
    <property type="component" value="Unassembled WGS sequence"/>
</dbReference>
<dbReference type="InterPro" id="IPR000700">
    <property type="entry name" value="PAS-assoc_C"/>
</dbReference>
<dbReference type="Pfam" id="PF01590">
    <property type="entry name" value="GAF"/>
    <property type="match status" value="1"/>
</dbReference>
<dbReference type="SUPFAM" id="SSF52540">
    <property type="entry name" value="P-loop containing nucleoside triphosphate hydrolases"/>
    <property type="match status" value="1"/>
</dbReference>
<dbReference type="PROSITE" id="PS50109">
    <property type="entry name" value="HIS_KIN"/>
    <property type="match status" value="1"/>
</dbReference>
<dbReference type="Pfam" id="PF02518">
    <property type="entry name" value="HATPase_c"/>
    <property type="match status" value="1"/>
</dbReference>
<dbReference type="InterPro" id="IPR011009">
    <property type="entry name" value="Kinase-like_dom_sf"/>
</dbReference>
<dbReference type="InterPro" id="IPR035965">
    <property type="entry name" value="PAS-like_dom_sf"/>
</dbReference>
<evidence type="ECO:0000259" key="6">
    <source>
        <dbReference type="PROSITE" id="PS50113"/>
    </source>
</evidence>
<dbReference type="InterPro" id="IPR036890">
    <property type="entry name" value="HATPase_C_sf"/>
</dbReference>
<dbReference type="SMART" id="SM00388">
    <property type="entry name" value="HisKA"/>
    <property type="match status" value="1"/>
</dbReference>
<dbReference type="InterPro" id="IPR013655">
    <property type="entry name" value="PAS_fold_3"/>
</dbReference>
<dbReference type="InterPro" id="IPR003018">
    <property type="entry name" value="GAF"/>
</dbReference>
<dbReference type="SUPFAM" id="SSF55781">
    <property type="entry name" value="GAF domain-like"/>
    <property type="match status" value="1"/>
</dbReference>
<evidence type="ECO:0000313" key="8">
    <source>
        <dbReference type="Proteomes" id="UP000245712"/>
    </source>
</evidence>
<gene>
    <name evidence="7" type="ORF">C7402_103491</name>
</gene>
<accession>A0ABX5KVK4</accession>
<dbReference type="CDD" id="cd00130">
    <property type="entry name" value="PAS"/>
    <property type="match status" value="1"/>
</dbReference>
<dbReference type="InterPro" id="IPR005467">
    <property type="entry name" value="His_kinase_dom"/>
</dbReference>
<feature type="domain" description="Protein kinase" evidence="4">
    <location>
        <begin position="19"/>
        <end position="288"/>
    </location>
</feature>
<dbReference type="Gene3D" id="3.30.450.20">
    <property type="entry name" value="PAS domain"/>
    <property type="match status" value="2"/>
</dbReference>
<dbReference type="Gene3D" id="1.10.510.10">
    <property type="entry name" value="Transferase(Phosphotransferase) domain 1"/>
    <property type="match status" value="1"/>
</dbReference>
<dbReference type="Pfam" id="PF08447">
    <property type="entry name" value="PAS_3"/>
    <property type="match status" value="1"/>
</dbReference>
<dbReference type="SUPFAM" id="SSF55785">
    <property type="entry name" value="PYP-like sensor domain (PAS domain)"/>
    <property type="match status" value="2"/>
</dbReference>
<feature type="domain" description="PAC" evidence="6">
    <location>
        <begin position="1704"/>
        <end position="1755"/>
    </location>
</feature>
<dbReference type="Pfam" id="PF00512">
    <property type="entry name" value="HisKA"/>
    <property type="match status" value="1"/>
</dbReference>
<comment type="catalytic activity">
    <reaction evidence="1">
        <text>ATP + protein L-histidine = ADP + protein N-phospho-L-histidine.</text>
        <dbReference type="EC" id="2.7.13.3"/>
    </reaction>
</comment>
<proteinExistence type="predicted"/>
<dbReference type="InterPro" id="IPR003594">
    <property type="entry name" value="HATPase_dom"/>
</dbReference>
<name>A0ABX5KVK4_9BURK</name>
<dbReference type="Gene3D" id="3.40.50.300">
    <property type="entry name" value="P-loop containing nucleotide triphosphate hydrolases"/>
    <property type="match status" value="1"/>
</dbReference>
<dbReference type="Gene3D" id="3.30.450.40">
    <property type="match status" value="1"/>
</dbReference>
<dbReference type="InterPro" id="IPR041664">
    <property type="entry name" value="AAA_16"/>
</dbReference>
<evidence type="ECO:0000256" key="1">
    <source>
        <dbReference type="ARBA" id="ARBA00000085"/>
    </source>
</evidence>
<evidence type="ECO:0000313" key="7">
    <source>
        <dbReference type="EMBL" id="PVX85913.1"/>
    </source>
</evidence>
<dbReference type="EC" id="2.7.13.3" evidence="2"/>
<dbReference type="InterPro" id="IPR000719">
    <property type="entry name" value="Prot_kinase_dom"/>
</dbReference>
<reference evidence="7 8" key="1">
    <citation type="submission" date="2018-05" db="EMBL/GenBank/DDBJ databases">
        <title>Genomic Encyclopedia of Type Strains, Phase IV (KMG-V): Genome sequencing to study the core and pangenomes of soil and plant-associated prokaryotes.</title>
        <authorList>
            <person name="Whitman W."/>
        </authorList>
    </citation>
    <scope>NUCLEOTIDE SEQUENCE [LARGE SCALE GENOMIC DNA]</scope>
    <source>
        <strain evidence="7 8">SCZa-39</strain>
    </source>
</reference>
<dbReference type="InterPro" id="IPR036097">
    <property type="entry name" value="HisK_dim/P_sf"/>
</dbReference>
<dbReference type="Gene3D" id="1.10.287.130">
    <property type="match status" value="1"/>
</dbReference>
<dbReference type="InterPro" id="IPR004358">
    <property type="entry name" value="Sig_transdc_His_kin-like_C"/>
</dbReference>
<dbReference type="InterPro" id="IPR027417">
    <property type="entry name" value="P-loop_NTPase"/>
</dbReference>
<feature type="domain" description="Histidine kinase" evidence="5">
    <location>
        <begin position="1775"/>
        <end position="1991"/>
    </location>
</feature>
<evidence type="ECO:0000259" key="5">
    <source>
        <dbReference type="PROSITE" id="PS50109"/>
    </source>
</evidence>